<protein>
    <recommendedName>
        <fullName evidence="1">GIY-YIG domain-containing protein</fullName>
    </recommendedName>
</protein>
<evidence type="ECO:0000313" key="2">
    <source>
        <dbReference type="EMBL" id="SDS16632.1"/>
    </source>
</evidence>
<evidence type="ECO:0000259" key="1">
    <source>
        <dbReference type="PROSITE" id="PS50164"/>
    </source>
</evidence>
<sequence length="172" mass="18905">MNGSRIFAIEPFPATGQRPLSAELSLPQALASPAANGPGIYTLRKQGKPFYVGRASNLRRRLQEHLLCLTRMGISPVGYSVDLRPLSEAQLKAQERAAIRKWGLRSQGGLLTNRKARELELAPDAEGAAPHGRSCGCRRCQDEAASFEFAPPRRQPGGSWRRRGRVIVVYDA</sequence>
<evidence type="ECO:0000313" key="3">
    <source>
        <dbReference type="Proteomes" id="UP000243359"/>
    </source>
</evidence>
<organism evidence="2 3">
    <name type="scientific">Pseudomonas oryzae</name>
    <dbReference type="NCBI Taxonomy" id="1392877"/>
    <lineage>
        <taxon>Bacteria</taxon>
        <taxon>Pseudomonadati</taxon>
        <taxon>Pseudomonadota</taxon>
        <taxon>Gammaproteobacteria</taxon>
        <taxon>Pseudomonadales</taxon>
        <taxon>Pseudomonadaceae</taxon>
        <taxon>Pseudomonas</taxon>
    </lineage>
</organism>
<dbReference type="EMBL" id="LT629751">
    <property type="protein sequence ID" value="SDS16632.1"/>
    <property type="molecule type" value="Genomic_DNA"/>
</dbReference>
<dbReference type="PROSITE" id="PS50164">
    <property type="entry name" value="GIY_YIG"/>
    <property type="match status" value="1"/>
</dbReference>
<dbReference type="InterPro" id="IPR000305">
    <property type="entry name" value="GIY-YIG_endonuc"/>
</dbReference>
<reference evidence="3" key="1">
    <citation type="submission" date="2016-10" db="EMBL/GenBank/DDBJ databases">
        <authorList>
            <person name="Varghese N."/>
            <person name="Submissions S."/>
        </authorList>
    </citation>
    <scope>NUCLEOTIDE SEQUENCE [LARGE SCALE GENOMIC DNA]</scope>
    <source>
        <strain evidence="3">KCTC 32247</strain>
    </source>
</reference>
<dbReference type="InterPro" id="IPR035901">
    <property type="entry name" value="GIY-YIG_endonuc_sf"/>
</dbReference>
<dbReference type="RefSeq" id="WP_090348081.1">
    <property type="nucleotide sequence ID" value="NZ_LT629751.1"/>
</dbReference>
<dbReference type="Proteomes" id="UP000243359">
    <property type="component" value="Chromosome I"/>
</dbReference>
<dbReference type="CDD" id="cd00719">
    <property type="entry name" value="GIY-YIG_SF"/>
    <property type="match status" value="1"/>
</dbReference>
<dbReference type="AlphaFoldDB" id="A0A1H1PZJ5"/>
<dbReference type="Gene3D" id="3.40.1440.10">
    <property type="entry name" value="GIY-YIG endonuclease"/>
    <property type="match status" value="1"/>
</dbReference>
<dbReference type="STRING" id="1392877.SAMN05216221_1214"/>
<dbReference type="SUPFAM" id="SSF82771">
    <property type="entry name" value="GIY-YIG endonuclease"/>
    <property type="match status" value="1"/>
</dbReference>
<accession>A0A1H1PZJ5</accession>
<dbReference type="OrthoDB" id="67448at2"/>
<proteinExistence type="predicted"/>
<keyword evidence="3" id="KW-1185">Reference proteome</keyword>
<name>A0A1H1PZJ5_9PSED</name>
<feature type="domain" description="GIY-YIG" evidence="1">
    <location>
        <begin position="36"/>
        <end position="110"/>
    </location>
</feature>
<gene>
    <name evidence="2" type="ORF">SAMN05216221_1214</name>
</gene>